<dbReference type="Pfam" id="PF00106">
    <property type="entry name" value="adh_short"/>
    <property type="match status" value="1"/>
</dbReference>
<comment type="similarity">
    <text evidence="1 3">Belongs to the short-chain dehydrogenases/reductases (SDR) family.</text>
</comment>
<dbReference type="InterPro" id="IPR002347">
    <property type="entry name" value="SDR_fam"/>
</dbReference>
<accession>M0QD53</accession>
<sequence>MEYRNRTALITGASSGIGAEFARVLGQRGADLVLVARSRDRLDSLAQEVRSAHGVRADVVVADLSLPRASDDLVASVAALGVEVDILINNAGFGTHGALADADPARIRDEVSLNVGALTDLTTAYLPQMTRRGAGVIVNVASTAGFQPVPQMAVYAATKAYVLSLSEALWWEGKKNGVSVLALCPGPTDTEFFEIVGTDDAAVGARRTAAQVVETALRGLDRGAPSVVDGLANRISAVSSRFAPRRVVLAIAARAVGASK</sequence>
<dbReference type="PRINTS" id="PR00080">
    <property type="entry name" value="SDRFAMILY"/>
</dbReference>
<evidence type="ECO:0000256" key="2">
    <source>
        <dbReference type="ARBA" id="ARBA00023002"/>
    </source>
</evidence>
<dbReference type="PIRSF" id="PIRSF000126">
    <property type="entry name" value="11-beta-HSD1"/>
    <property type="match status" value="1"/>
</dbReference>
<dbReference type="GO" id="GO:0016491">
    <property type="term" value="F:oxidoreductase activity"/>
    <property type="evidence" value="ECO:0007669"/>
    <property type="project" value="UniProtKB-KW"/>
</dbReference>
<dbReference type="InterPro" id="IPR036291">
    <property type="entry name" value="NAD(P)-bd_dom_sf"/>
</dbReference>
<comment type="caution">
    <text evidence="4">The sequence shown here is derived from an EMBL/GenBank/DDBJ whole genome shotgun (WGS) entry which is preliminary data.</text>
</comment>
<dbReference type="RefSeq" id="WP_007616765.1">
    <property type="nucleotide sequence ID" value="NZ_BANX01000002.1"/>
</dbReference>
<dbReference type="Gene3D" id="3.40.50.720">
    <property type="entry name" value="NAD(P)-binding Rossmann-like Domain"/>
    <property type="match status" value="1"/>
</dbReference>
<dbReference type="AlphaFoldDB" id="M0QD53"/>
<dbReference type="SUPFAM" id="SSF51735">
    <property type="entry name" value="NAD(P)-binding Rossmann-fold domains"/>
    <property type="match status" value="1"/>
</dbReference>
<dbReference type="STRING" id="1223545.GS4_02_02060"/>
<dbReference type="Proteomes" id="UP000011666">
    <property type="component" value="Unassembled WGS sequence"/>
</dbReference>
<dbReference type="EMBL" id="BANX01000002">
    <property type="protein sequence ID" value="GAC66495.1"/>
    <property type="molecule type" value="Genomic_DNA"/>
</dbReference>
<organism evidence="4 5">
    <name type="scientific">Gordonia soli NBRC 108243</name>
    <dbReference type="NCBI Taxonomy" id="1223545"/>
    <lineage>
        <taxon>Bacteria</taxon>
        <taxon>Bacillati</taxon>
        <taxon>Actinomycetota</taxon>
        <taxon>Actinomycetes</taxon>
        <taxon>Mycobacteriales</taxon>
        <taxon>Gordoniaceae</taxon>
        <taxon>Gordonia</taxon>
    </lineage>
</organism>
<name>M0QD53_9ACTN</name>
<protein>
    <submittedName>
        <fullName evidence="4">Putative oxidoreductase</fullName>
    </submittedName>
</protein>
<dbReference type="GO" id="GO:0016020">
    <property type="term" value="C:membrane"/>
    <property type="evidence" value="ECO:0007669"/>
    <property type="project" value="TreeGrafter"/>
</dbReference>
<evidence type="ECO:0000313" key="4">
    <source>
        <dbReference type="EMBL" id="GAC66495.1"/>
    </source>
</evidence>
<keyword evidence="2" id="KW-0560">Oxidoreductase</keyword>
<reference evidence="4 5" key="1">
    <citation type="submission" date="2013-01" db="EMBL/GenBank/DDBJ databases">
        <title>Whole genome shotgun sequence of Gordonia soli NBRC 108243.</title>
        <authorList>
            <person name="Isaki-Nakamura S."/>
            <person name="Hosoyama A."/>
            <person name="Tsuchikane K."/>
            <person name="Ando Y."/>
            <person name="Baba S."/>
            <person name="Ohji S."/>
            <person name="Hamada M."/>
            <person name="Tamura T."/>
            <person name="Yamazoe A."/>
            <person name="Yamazaki S."/>
            <person name="Fujita N."/>
        </authorList>
    </citation>
    <scope>NUCLEOTIDE SEQUENCE [LARGE SCALE GENOMIC DNA]</scope>
    <source>
        <strain evidence="4 5">NBRC 108243</strain>
    </source>
</reference>
<dbReference type="PANTHER" id="PTHR44196">
    <property type="entry name" value="DEHYDROGENASE/REDUCTASE SDR FAMILY MEMBER 7B"/>
    <property type="match status" value="1"/>
</dbReference>
<evidence type="ECO:0000313" key="5">
    <source>
        <dbReference type="Proteomes" id="UP000011666"/>
    </source>
</evidence>
<dbReference type="PRINTS" id="PR00081">
    <property type="entry name" value="GDHRDH"/>
</dbReference>
<dbReference type="OrthoDB" id="9810734at2"/>
<gene>
    <name evidence="4" type="ORF">GS4_02_02060</name>
</gene>
<evidence type="ECO:0000256" key="1">
    <source>
        <dbReference type="ARBA" id="ARBA00006484"/>
    </source>
</evidence>
<keyword evidence="5" id="KW-1185">Reference proteome</keyword>
<dbReference type="eggNOG" id="COG0300">
    <property type="taxonomic scope" value="Bacteria"/>
</dbReference>
<dbReference type="PANTHER" id="PTHR44196:SF2">
    <property type="entry name" value="SHORT-CHAIN DEHYDROGENASE-RELATED"/>
    <property type="match status" value="1"/>
</dbReference>
<proteinExistence type="inferred from homology"/>
<evidence type="ECO:0000256" key="3">
    <source>
        <dbReference type="RuleBase" id="RU000363"/>
    </source>
</evidence>